<keyword evidence="3" id="KW-1185">Reference proteome</keyword>
<dbReference type="GeneID" id="67180914"/>
<dbReference type="eggNOG" id="COG0786">
    <property type="taxonomic scope" value="Bacteria"/>
</dbReference>
<feature type="transmembrane region" description="Helical" evidence="1">
    <location>
        <begin position="103"/>
        <end position="124"/>
    </location>
</feature>
<keyword evidence="1" id="KW-0472">Membrane</keyword>
<feature type="transmembrane region" description="Helical" evidence="1">
    <location>
        <begin position="359"/>
        <end position="376"/>
    </location>
</feature>
<dbReference type="AlphaFoldDB" id="E1SRC0"/>
<dbReference type="Proteomes" id="UP000006683">
    <property type="component" value="Chromosome"/>
</dbReference>
<reference evidence="2 3" key="1">
    <citation type="journal article" date="2010" name="Stand. Genomic Sci.">
        <title>Complete genome sequence of Ferrimonas balearica type strain (PAT).</title>
        <authorList>
            <person name="Nolan M."/>
            <person name="Sikorski J."/>
            <person name="Davenport K."/>
            <person name="Lucas S."/>
            <person name="Glavina Del Rio T."/>
            <person name="Tice H."/>
            <person name="Cheng J."/>
            <person name="Goodwin L."/>
            <person name="Pitluck S."/>
            <person name="Liolios K."/>
            <person name="Ivanova N."/>
            <person name="Mavromatis K."/>
            <person name="Ovchinnikova G."/>
            <person name="Pati A."/>
            <person name="Chen A."/>
            <person name="Palaniappan K."/>
            <person name="Land M."/>
            <person name="Hauser L."/>
            <person name="Chang Y."/>
            <person name="Jeffries C."/>
            <person name="Tapia R."/>
            <person name="Brettin T."/>
            <person name="Detter J."/>
            <person name="Han C."/>
            <person name="Yasawong M."/>
            <person name="Rohde M."/>
            <person name="Tindall B."/>
            <person name="Goker M."/>
            <person name="Woyke T."/>
            <person name="Bristow J."/>
            <person name="Eisen J."/>
            <person name="Markowitz V."/>
            <person name="Hugenholtz P."/>
            <person name="Kyrpides N."/>
            <person name="Klenk H."/>
            <person name="Lapidus A."/>
        </authorList>
    </citation>
    <scope>NUCLEOTIDE SEQUENCE [LARGE SCALE GENOMIC DNA]</scope>
    <source>
        <strain evidence="3">DSM 9799 / CCM 4581 / KCTC 23876 / PAT</strain>
    </source>
</reference>
<feature type="transmembrane region" description="Helical" evidence="1">
    <location>
        <begin position="232"/>
        <end position="253"/>
    </location>
</feature>
<protein>
    <submittedName>
        <fullName evidence="2">Sodium/glutamate symporter</fullName>
    </submittedName>
</protein>
<feature type="transmembrane region" description="Helical" evidence="1">
    <location>
        <begin position="34"/>
        <end position="57"/>
    </location>
</feature>
<feature type="transmembrane region" description="Helical" evidence="1">
    <location>
        <begin position="63"/>
        <end position="82"/>
    </location>
</feature>
<feature type="transmembrane region" description="Helical" evidence="1">
    <location>
        <begin position="388"/>
        <end position="409"/>
    </location>
</feature>
<sequence length="448" mass="48023">MITNWELFTDFGIAGGLLLCGKLLRAHITLLQKLYLPAALIAGLLALLLGSAGLDWLPWSEQFASNASILTVVLFASLGLATDFPSARTLVTRCGSLWTFNQLANVGQWAFCALMGLALMTFIWPGLSPAFGLVLSAGFMGGHGTGVVVGETLGSMGWEDALTLALTTATVGIFVSILVGLLLIHLGLRKGWITDFARFETMSKTARKGLVPADEQGHLGRETAASISIDALAMHAALLIAVSVAAYHAAVYLSGFHELVRVPAFVTAFGLGLAARTVLKKLGGKIYFDDKIFGHCTGTASDFLVVFGIAAIKITILLNYAVPLILMVLLGIVFNLMMVLVVAPRILGENWFEKAVFSWGWLTGTVGMGIALLRIVDPKMRSRVLDDYAIAYVPGSLVDMVMISLVPVLMMKGMAFEAISGMLIYLLCIGLMWRVIKRRQAALQPATA</sequence>
<dbReference type="RefSeq" id="WP_013344191.1">
    <property type="nucleotide sequence ID" value="NC_014541.1"/>
</dbReference>
<dbReference type="STRING" id="550540.Fbal_0673"/>
<evidence type="ECO:0000256" key="1">
    <source>
        <dbReference type="SAM" id="Phobius"/>
    </source>
</evidence>
<keyword evidence="1" id="KW-1133">Transmembrane helix</keyword>
<proteinExistence type="predicted"/>
<dbReference type="PANTHER" id="PTHR36178">
    <property type="entry name" value="SLR0625 PROTEIN"/>
    <property type="match status" value="1"/>
</dbReference>
<name>E1SRC0_FERBD</name>
<dbReference type="GO" id="GO:0016020">
    <property type="term" value="C:membrane"/>
    <property type="evidence" value="ECO:0007669"/>
    <property type="project" value="InterPro"/>
</dbReference>
<dbReference type="HOGENOM" id="CLU_034503_0_0_6"/>
<dbReference type="OrthoDB" id="9801557at2"/>
<dbReference type="EMBL" id="CP002209">
    <property type="protein sequence ID" value="ADN74885.1"/>
    <property type="molecule type" value="Genomic_DNA"/>
</dbReference>
<dbReference type="InterPro" id="IPR004445">
    <property type="entry name" value="GltS"/>
</dbReference>
<feature type="transmembrane region" description="Helical" evidence="1">
    <location>
        <begin position="161"/>
        <end position="186"/>
    </location>
</feature>
<dbReference type="GO" id="GO:0015813">
    <property type="term" value="P:L-glutamate transmembrane transport"/>
    <property type="evidence" value="ECO:0007669"/>
    <property type="project" value="InterPro"/>
</dbReference>
<gene>
    <name evidence="2" type="ordered locus">Fbal_0673</name>
</gene>
<keyword evidence="1" id="KW-0812">Transmembrane</keyword>
<feature type="transmembrane region" description="Helical" evidence="1">
    <location>
        <begin position="260"/>
        <end position="279"/>
    </location>
</feature>
<feature type="transmembrane region" description="Helical" evidence="1">
    <location>
        <begin position="291"/>
        <end position="312"/>
    </location>
</feature>
<feature type="transmembrane region" description="Helical" evidence="1">
    <location>
        <begin position="130"/>
        <end position="149"/>
    </location>
</feature>
<evidence type="ECO:0000313" key="3">
    <source>
        <dbReference type="Proteomes" id="UP000006683"/>
    </source>
</evidence>
<dbReference type="GO" id="GO:0015501">
    <property type="term" value="F:glutamate:sodium symporter activity"/>
    <property type="evidence" value="ECO:0007669"/>
    <property type="project" value="InterPro"/>
</dbReference>
<feature type="transmembrane region" description="Helical" evidence="1">
    <location>
        <begin position="415"/>
        <end position="436"/>
    </location>
</feature>
<dbReference type="KEGG" id="fbl:Fbal_0673"/>
<evidence type="ECO:0000313" key="2">
    <source>
        <dbReference type="EMBL" id="ADN74885.1"/>
    </source>
</evidence>
<organism evidence="2 3">
    <name type="scientific">Ferrimonas balearica (strain DSM 9799 / CCM 4581 / KCTC 23876 / PAT)</name>
    <dbReference type="NCBI Taxonomy" id="550540"/>
    <lineage>
        <taxon>Bacteria</taxon>
        <taxon>Pseudomonadati</taxon>
        <taxon>Pseudomonadota</taxon>
        <taxon>Gammaproteobacteria</taxon>
        <taxon>Alteromonadales</taxon>
        <taxon>Ferrimonadaceae</taxon>
        <taxon>Ferrimonas</taxon>
    </lineage>
</organism>
<dbReference type="PANTHER" id="PTHR36178:SF1">
    <property type="entry name" value="SODIUM_GLUTAMATE SYMPORTER"/>
    <property type="match status" value="1"/>
</dbReference>
<accession>E1SRC0</accession>
<feature type="transmembrane region" description="Helical" evidence="1">
    <location>
        <begin position="324"/>
        <end position="347"/>
    </location>
</feature>